<keyword evidence="1 3" id="KW-0238">DNA-binding</keyword>
<dbReference type="GO" id="GO:0003677">
    <property type="term" value="F:DNA binding"/>
    <property type="evidence" value="ECO:0007669"/>
    <property type="project" value="UniProtKB-KW"/>
</dbReference>
<dbReference type="GO" id="GO:0006355">
    <property type="term" value="P:regulation of DNA-templated transcription"/>
    <property type="evidence" value="ECO:0007669"/>
    <property type="project" value="InterPro"/>
</dbReference>
<dbReference type="RefSeq" id="WP_341874204.1">
    <property type="nucleotide sequence ID" value="NZ_CP045300.1"/>
</dbReference>
<gene>
    <name evidence="3" type="ORF">SAMN05192562_103461</name>
</gene>
<evidence type="ECO:0000256" key="1">
    <source>
        <dbReference type="ARBA" id="ARBA00023125"/>
    </source>
</evidence>
<reference evidence="4" key="1">
    <citation type="submission" date="2016-10" db="EMBL/GenBank/DDBJ databases">
        <authorList>
            <person name="Varghese N."/>
            <person name="Submissions S."/>
        </authorList>
    </citation>
    <scope>NUCLEOTIDE SEQUENCE [LARGE SCALE GENOMIC DNA]</scope>
    <source>
        <strain evidence="4">Ah-143</strain>
    </source>
</reference>
<dbReference type="PROSITE" id="PS50043">
    <property type="entry name" value="HTH_LUXR_2"/>
    <property type="match status" value="1"/>
</dbReference>
<dbReference type="AlphaFoldDB" id="A0A1I7CDG7"/>
<name>A0A1I7CDG7_9ENTR</name>
<proteinExistence type="predicted"/>
<dbReference type="CDD" id="cd06170">
    <property type="entry name" value="LuxR_C_like"/>
    <property type="match status" value="1"/>
</dbReference>
<dbReference type="Proteomes" id="UP000199187">
    <property type="component" value="Unassembled WGS sequence"/>
</dbReference>
<dbReference type="InterPro" id="IPR036388">
    <property type="entry name" value="WH-like_DNA-bd_sf"/>
</dbReference>
<dbReference type="InterPro" id="IPR016032">
    <property type="entry name" value="Sig_transdc_resp-reg_C-effctor"/>
</dbReference>
<evidence type="ECO:0000313" key="4">
    <source>
        <dbReference type="Proteomes" id="UP000199187"/>
    </source>
</evidence>
<protein>
    <submittedName>
        <fullName evidence="3">DNA-binding response regulator, NarL/FixJ family, contains REC and HTH domains</fullName>
    </submittedName>
</protein>
<sequence>MLSADNTRGIVISQTPVLMAGIGAILERHFPEYTLNYYSCVEEIELLQLKSARLVIVDISDEPFYGRKRCQSYYSLFSQSDSSLWIFFTPRTMLPVAMEFLFRPRITLLSSQEPVEGVINAIRHGYGSEGRISRVLIPEGMGRSAVDTPQSKILTLSERNVLRLLGKGWGIKQIAVLLKKSNKTVSAQKSSAMRR</sequence>
<keyword evidence="4" id="KW-1185">Reference proteome</keyword>
<dbReference type="SUPFAM" id="SSF46894">
    <property type="entry name" value="C-terminal effector domain of the bipartite response regulators"/>
    <property type="match status" value="1"/>
</dbReference>
<dbReference type="SMART" id="SM00421">
    <property type="entry name" value="HTH_LUXR"/>
    <property type="match status" value="1"/>
</dbReference>
<dbReference type="InterPro" id="IPR000792">
    <property type="entry name" value="Tscrpt_reg_LuxR_C"/>
</dbReference>
<dbReference type="Gene3D" id="1.10.10.10">
    <property type="entry name" value="Winged helix-like DNA-binding domain superfamily/Winged helix DNA-binding domain"/>
    <property type="match status" value="1"/>
</dbReference>
<evidence type="ECO:0000259" key="2">
    <source>
        <dbReference type="PROSITE" id="PS50043"/>
    </source>
</evidence>
<organism evidence="3 4">
    <name type="scientific">Kosakonia arachidis</name>
    <dbReference type="NCBI Taxonomy" id="551989"/>
    <lineage>
        <taxon>Bacteria</taxon>
        <taxon>Pseudomonadati</taxon>
        <taxon>Pseudomonadota</taxon>
        <taxon>Gammaproteobacteria</taxon>
        <taxon>Enterobacterales</taxon>
        <taxon>Enterobacteriaceae</taxon>
        <taxon>Kosakonia</taxon>
    </lineage>
</organism>
<evidence type="ECO:0000313" key="3">
    <source>
        <dbReference type="EMBL" id="SFT97446.1"/>
    </source>
</evidence>
<dbReference type="EMBL" id="FPAU01000003">
    <property type="protein sequence ID" value="SFT97446.1"/>
    <property type="molecule type" value="Genomic_DNA"/>
</dbReference>
<feature type="domain" description="HTH luxR-type" evidence="2">
    <location>
        <begin position="147"/>
        <end position="195"/>
    </location>
</feature>
<dbReference type="Pfam" id="PF00196">
    <property type="entry name" value="GerE"/>
    <property type="match status" value="1"/>
</dbReference>
<accession>A0A1I7CDG7</accession>